<feature type="compositionally biased region" description="Basic and acidic residues" evidence="1">
    <location>
        <begin position="517"/>
        <end position="531"/>
    </location>
</feature>
<gene>
    <name evidence="2" type="ORF">Rifp1Sym_dg00010</name>
</gene>
<name>G2DG65_9GAMM</name>
<comment type="caution">
    <text evidence="2">The sequence shown here is derived from an EMBL/GenBank/DDBJ whole genome shotgun (WGS) entry which is preliminary data.</text>
</comment>
<reference evidence="2" key="1">
    <citation type="journal article" date="2011" name="ISME J.">
        <title>The endosymbionts of the deep-sea tubeworms Riftia pachyptila and Tevnia jerichonana share an identical physiology as revealed by proteogenomic analyses.</title>
        <authorList>
            <person name="Gardebrecht A."/>
            <person name="Markert S."/>
            <person name="Felbeck H."/>
            <person name="Thuermer A."/>
            <person name="Albrecht D."/>
            <person name="Wollherr A."/>
            <person name="Kabisch J."/>
            <person name="Lehmann R."/>
            <person name="Daniel R."/>
            <person name="Liesegang H."/>
            <person name="Hecker M."/>
            <person name="Sievert S.M."/>
            <person name="Schweder T."/>
        </authorList>
    </citation>
    <scope>NUCLEOTIDE SEQUENCE [LARGE SCALE GENOMIC DNA]</scope>
</reference>
<organism evidence="2 3">
    <name type="scientific">endosymbiont of Riftia pachyptila</name>
    <name type="common">vent Ph05</name>
    <dbReference type="NCBI Taxonomy" id="1048808"/>
    <lineage>
        <taxon>Bacteria</taxon>
        <taxon>Pseudomonadati</taxon>
        <taxon>Pseudomonadota</taxon>
        <taxon>Gammaproteobacteria</taxon>
        <taxon>sulfur-oxidizing symbionts</taxon>
    </lineage>
</organism>
<evidence type="ECO:0000256" key="1">
    <source>
        <dbReference type="SAM" id="MobiDB-lite"/>
    </source>
</evidence>
<proteinExistence type="predicted"/>
<protein>
    <submittedName>
        <fullName evidence="2">Uncharacterized protein</fullName>
    </submittedName>
</protein>
<accession>G2DG65</accession>
<evidence type="ECO:0000313" key="2">
    <source>
        <dbReference type="EMBL" id="EGV50375.1"/>
    </source>
</evidence>
<sequence>MADRFFSQGALERSSYLLQLARNQYDALDDKEKVERCTALIHEIDGSFSEAAAAYERLGELADAIRCYWEAKSYNKISEMMARDPGRFSNSPFVLAARFMNGTRRPEDIEEFLRLLSEAGPERLIKYFECSHWEDVLQQAVSALVDNTEVAGEIDRNIYKEVLRILMRLEKDKLVTLIRSRELSLLAYNADDHVVALEVWNDASGHDKAREPKFILRARALTTPYPHSLQWYGMLNDCDAIVREYKNNLDHDLDEDQYTIVLDSLVDKNEFELAVTLVKKLGSWHEMRHLLKSLPDSKLGVYAAKLLLGSYLKACVDRREFRKVIEDIRKEKTEITVLSTLFSDETMQIAAEAGLIKLLARDQGLVEQGADEKFISGRILSIVKKHSRELRQLLTSEEVGAALERAGRMDNALAFYELIYKSKLWGADQNVEHNAKQRWLKCKERQAALGHVDPKRRDQRFAEAKRRSADWGLPIPSEEYPPLEKLEFNEIDALFAETGRAAKVIGRGEEGLANGIKKSESIESDSDRKQDDEEEQDNLSQSTSFVLPARQAFKGRVVLTCQHDSVDIEVMLLPGKRRLEVRDKANSDLLMIYVNDASVESRDIKVTSTGSNAWHIESWLMNIQIIQLSCDTAFVDVTDSDDFRLFCLVV</sequence>
<dbReference type="AlphaFoldDB" id="G2DG65"/>
<keyword evidence="3" id="KW-1185">Reference proteome</keyword>
<feature type="region of interest" description="Disordered" evidence="1">
    <location>
        <begin position="515"/>
        <end position="542"/>
    </location>
</feature>
<evidence type="ECO:0000313" key="3">
    <source>
        <dbReference type="Proteomes" id="UP000004491"/>
    </source>
</evidence>
<dbReference type="Proteomes" id="UP000004491">
    <property type="component" value="Unassembled WGS sequence"/>
</dbReference>
<dbReference type="EMBL" id="AFOC01000086">
    <property type="protein sequence ID" value="EGV50375.1"/>
    <property type="molecule type" value="Genomic_DNA"/>
</dbReference>